<evidence type="ECO:0000313" key="2">
    <source>
        <dbReference type="Proteomes" id="UP000250429"/>
    </source>
</evidence>
<evidence type="ECO:0000313" key="1">
    <source>
        <dbReference type="EMBL" id="RAW56462.1"/>
    </source>
</evidence>
<organism evidence="1 2">
    <name type="scientific">Faecalibacterium hattorii</name>
    <dbReference type="NCBI Taxonomy" id="2935520"/>
    <lineage>
        <taxon>Bacteria</taxon>
        <taxon>Bacillati</taxon>
        <taxon>Bacillota</taxon>
        <taxon>Clostridia</taxon>
        <taxon>Eubacteriales</taxon>
        <taxon>Oscillospiraceae</taxon>
        <taxon>Faecalibacterium</taxon>
    </lineage>
</organism>
<dbReference type="RefSeq" id="WP_112146411.1">
    <property type="nucleotide sequence ID" value="NZ_PRLC01000021.1"/>
</dbReference>
<proteinExistence type="predicted"/>
<protein>
    <submittedName>
        <fullName evidence="1">Uncharacterized protein</fullName>
    </submittedName>
</protein>
<dbReference type="EMBL" id="PRLC01000021">
    <property type="protein sequence ID" value="RAW56462.1"/>
    <property type="molecule type" value="Genomic_DNA"/>
</dbReference>
<accession>A0A329U3T1</accession>
<keyword evidence="2" id="KW-1185">Reference proteome</keyword>
<reference evidence="1 2" key="1">
    <citation type="submission" date="2018-02" db="EMBL/GenBank/DDBJ databases">
        <title>Complete genome sequencing of Faecalibacterium prausnitzii strains isolated from the human gut.</title>
        <authorList>
            <person name="Fitzgerald B.C."/>
            <person name="Shkoporov A.N."/>
            <person name="Ross P.R."/>
            <person name="Hill C."/>
        </authorList>
    </citation>
    <scope>NUCLEOTIDE SEQUENCE [LARGE SCALE GENOMIC DNA]</scope>
    <source>
        <strain evidence="1 2">APC922/41-1</strain>
    </source>
</reference>
<name>A0A329U3T1_9FIRM</name>
<gene>
    <name evidence="1" type="ORF">C4N23_12540</name>
</gene>
<comment type="caution">
    <text evidence="1">The sequence shown here is derived from an EMBL/GenBank/DDBJ whole genome shotgun (WGS) entry which is preliminary data.</text>
</comment>
<dbReference type="Proteomes" id="UP000250429">
    <property type="component" value="Unassembled WGS sequence"/>
</dbReference>
<sequence>MSFPVTRSTKKDPRASLLWGLLHPYCKLVWWPTSEIIAKHRRKSNLASMAGFNRGVTKFELGQQPKLANQTNIQIKT</sequence>
<dbReference type="AlphaFoldDB" id="A0A329U3T1"/>